<proteinExistence type="predicted"/>
<dbReference type="Proteomes" id="UP000034680">
    <property type="component" value="Unassembled WGS sequence"/>
</dbReference>
<evidence type="ECO:0000256" key="6">
    <source>
        <dbReference type="SAM" id="MobiDB-lite"/>
    </source>
</evidence>
<reference evidence="8 9" key="1">
    <citation type="submission" date="2015-05" db="EMBL/GenBank/DDBJ databases">
        <title>Distinctive expansion of gene families associated with plant cell wall degradation and secondary metabolism in the genomes of grapevine trunk pathogens.</title>
        <authorList>
            <person name="Lawrence D.P."/>
            <person name="Travadon R."/>
            <person name="Rolshausen P.E."/>
            <person name="Baumgartner K."/>
        </authorList>
    </citation>
    <scope>NUCLEOTIDE SEQUENCE [LARGE SCALE GENOMIC DNA]</scope>
    <source>
        <strain evidence="8">DA912</strain>
    </source>
</reference>
<sequence>MAPLTQERHGYTTRKKLDDNIYIVGRESDNEQFLGTKWDASTVDPALNDLLERGTKGALGSLLNHPNLINYTDTVADNVVCGRGTAAAVSAQRMLLWDFCDAGTLQNLFNQHPVVPKKAGPDSEVVTKFLPEGLCWHVLLSVLRALTWLHEGHRDDTQTEAPSGRRRQHDWFSDPDWLPVLHRDIRPGNIFFQHPKGTESYGLCKLGNYEHCAVSGHVNSNFVGQVVSATRGDESLNTMRAKLYAPDMSTLGMDKRPYTKATELFQLGRIVYEMMSTRCVPDPEANAQPPFDPQGDISPLLYSDCLKNTVRRLLSSYRGPCSSADDLTSAVYFGARGAYLGWKKGTEDGRLHRDLVDDGWRRQFNADERIRADEELLASQRQLSSHRWTMEHLEPQPREAVPSVPQPPYPAAPFGQSGGPTG</sequence>
<dbReference type="InterPro" id="IPR011009">
    <property type="entry name" value="Kinase-like_dom_sf"/>
</dbReference>
<comment type="caution">
    <text evidence="8">The sequence shown here is derived from an EMBL/GenBank/DDBJ whole genome shotgun (WGS) entry which is preliminary data.</text>
</comment>
<evidence type="ECO:0000256" key="3">
    <source>
        <dbReference type="ARBA" id="ARBA00022741"/>
    </source>
</evidence>
<dbReference type="GO" id="GO:0004674">
    <property type="term" value="F:protein serine/threonine kinase activity"/>
    <property type="evidence" value="ECO:0007669"/>
    <property type="project" value="UniProtKB-EC"/>
</dbReference>
<keyword evidence="2" id="KW-0808">Transferase</keyword>
<feature type="compositionally biased region" description="Basic and acidic residues" evidence="6">
    <location>
        <begin position="388"/>
        <end position="397"/>
    </location>
</feature>
<dbReference type="EMBL" id="LCUC01000246">
    <property type="protein sequence ID" value="KKY33403.1"/>
    <property type="molecule type" value="Genomic_DNA"/>
</dbReference>
<keyword evidence="3" id="KW-0547">Nucleotide-binding</keyword>
<dbReference type="InterPro" id="IPR050660">
    <property type="entry name" value="NEK_Ser/Thr_kinase"/>
</dbReference>
<dbReference type="PANTHER" id="PTHR43671">
    <property type="entry name" value="SERINE/THREONINE-PROTEIN KINASE NEK"/>
    <property type="match status" value="1"/>
</dbReference>
<evidence type="ECO:0000256" key="5">
    <source>
        <dbReference type="ARBA" id="ARBA00022840"/>
    </source>
</evidence>
<organism evidence="8 9">
    <name type="scientific">Diaporthe ampelina</name>
    <dbReference type="NCBI Taxonomy" id="1214573"/>
    <lineage>
        <taxon>Eukaryota</taxon>
        <taxon>Fungi</taxon>
        <taxon>Dikarya</taxon>
        <taxon>Ascomycota</taxon>
        <taxon>Pezizomycotina</taxon>
        <taxon>Sordariomycetes</taxon>
        <taxon>Sordariomycetidae</taxon>
        <taxon>Diaporthales</taxon>
        <taxon>Diaporthaceae</taxon>
        <taxon>Diaporthe</taxon>
    </lineage>
</organism>
<dbReference type="AlphaFoldDB" id="A0A0G2HE70"/>
<keyword evidence="9" id="KW-1185">Reference proteome</keyword>
<evidence type="ECO:0000259" key="7">
    <source>
        <dbReference type="PROSITE" id="PS50011"/>
    </source>
</evidence>
<dbReference type="EC" id="2.7.11.1" evidence="1"/>
<dbReference type="STRING" id="1214573.A0A0G2HE70"/>
<evidence type="ECO:0000313" key="8">
    <source>
        <dbReference type="EMBL" id="KKY33403.1"/>
    </source>
</evidence>
<keyword evidence="4" id="KW-0418">Kinase</keyword>
<accession>A0A0G2HE70</accession>
<name>A0A0G2HE70_9PEZI</name>
<feature type="domain" description="Protein kinase" evidence="7">
    <location>
        <begin position="1"/>
        <end position="389"/>
    </location>
</feature>
<dbReference type="GO" id="GO:0005524">
    <property type="term" value="F:ATP binding"/>
    <property type="evidence" value="ECO:0007669"/>
    <property type="project" value="UniProtKB-KW"/>
</dbReference>
<evidence type="ECO:0000256" key="1">
    <source>
        <dbReference type="ARBA" id="ARBA00012513"/>
    </source>
</evidence>
<evidence type="ECO:0000256" key="4">
    <source>
        <dbReference type="ARBA" id="ARBA00022777"/>
    </source>
</evidence>
<dbReference type="PROSITE" id="PS50011">
    <property type="entry name" value="PROTEIN_KINASE_DOM"/>
    <property type="match status" value="1"/>
</dbReference>
<dbReference type="Gene3D" id="1.10.510.10">
    <property type="entry name" value="Transferase(Phosphotransferase) domain 1"/>
    <property type="match status" value="1"/>
</dbReference>
<reference evidence="8 9" key="2">
    <citation type="submission" date="2015-05" db="EMBL/GenBank/DDBJ databases">
        <authorList>
            <person name="Morales-Cruz A."/>
            <person name="Amrine K.C."/>
            <person name="Cantu D."/>
        </authorList>
    </citation>
    <scope>NUCLEOTIDE SEQUENCE [LARGE SCALE GENOMIC DNA]</scope>
    <source>
        <strain evidence="8">DA912</strain>
    </source>
</reference>
<gene>
    <name evidence="8" type="ORF">UCDDA912_g06626</name>
</gene>
<protein>
    <recommendedName>
        <fullName evidence="1">non-specific serine/threonine protein kinase</fullName>
        <ecNumber evidence="1">2.7.11.1</ecNumber>
    </recommendedName>
</protein>
<evidence type="ECO:0000256" key="2">
    <source>
        <dbReference type="ARBA" id="ARBA00022679"/>
    </source>
</evidence>
<dbReference type="SUPFAM" id="SSF56112">
    <property type="entry name" value="Protein kinase-like (PK-like)"/>
    <property type="match status" value="1"/>
</dbReference>
<dbReference type="InterPro" id="IPR000719">
    <property type="entry name" value="Prot_kinase_dom"/>
</dbReference>
<keyword evidence="5" id="KW-0067">ATP-binding</keyword>
<dbReference type="PANTHER" id="PTHR43671:SF13">
    <property type="entry name" value="SERINE_THREONINE-PROTEIN KINASE NEK2"/>
    <property type="match status" value="1"/>
</dbReference>
<evidence type="ECO:0000313" key="9">
    <source>
        <dbReference type="Proteomes" id="UP000034680"/>
    </source>
</evidence>
<dbReference type="OrthoDB" id="4062651at2759"/>
<feature type="region of interest" description="Disordered" evidence="6">
    <location>
        <begin position="387"/>
        <end position="422"/>
    </location>
</feature>